<gene>
    <name evidence="17" type="ORF">AZI85_03070</name>
</gene>
<dbReference type="SUPFAM" id="SSF51905">
    <property type="entry name" value="FAD/NAD(P)-binding domain"/>
    <property type="match status" value="1"/>
</dbReference>
<evidence type="ECO:0000256" key="13">
    <source>
        <dbReference type="ARBA" id="ARBA00023075"/>
    </source>
</evidence>
<evidence type="ECO:0000256" key="8">
    <source>
        <dbReference type="ARBA" id="ARBA00022946"/>
    </source>
</evidence>
<evidence type="ECO:0000256" key="9">
    <source>
        <dbReference type="ARBA" id="ARBA00022982"/>
    </source>
</evidence>
<dbReference type="InterPro" id="IPR049398">
    <property type="entry name" value="ETF-QO/FixC_UQ-bd"/>
</dbReference>
<dbReference type="GO" id="GO:0016020">
    <property type="term" value="C:membrane"/>
    <property type="evidence" value="ECO:0007669"/>
    <property type="project" value="UniProtKB-SubCell"/>
</dbReference>
<evidence type="ECO:0000313" key="18">
    <source>
        <dbReference type="Proteomes" id="UP000075391"/>
    </source>
</evidence>
<evidence type="ECO:0000256" key="1">
    <source>
        <dbReference type="ARBA" id="ARBA00001974"/>
    </source>
</evidence>
<evidence type="ECO:0000256" key="11">
    <source>
        <dbReference type="ARBA" id="ARBA00023004"/>
    </source>
</evidence>
<dbReference type="PANTHER" id="PTHR10617">
    <property type="entry name" value="ELECTRON TRANSFER FLAVOPROTEIN-UBIQUINONE OXIDOREDUCTASE"/>
    <property type="match status" value="1"/>
</dbReference>
<dbReference type="InterPro" id="IPR036188">
    <property type="entry name" value="FAD/NAD-bd_sf"/>
</dbReference>
<keyword evidence="7 15" id="KW-0274">FAD</keyword>
<proteinExistence type="predicted"/>
<dbReference type="Pfam" id="PF21162">
    <property type="entry name" value="ETFQO_UQ-bd"/>
    <property type="match status" value="1"/>
</dbReference>
<dbReference type="PROSITE" id="PS51379">
    <property type="entry name" value="4FE4S_FER_2"/>
    <property type="match status" value="1"/>
</dbReference>
<dbReference type="GO" id="GO:0046872">
    <property type="term" value="F:metal ion binding"/>
    <property type="evidence" value="ECO:0007669"/>
    <property type="project" value="UniProtKB-KW"/>
</dbReference>
<comment type="cofactor">
    <cofactor evidence="1 15">
        <name>FAD</name>
        <dbReference type="ChEBI" id="CHEBI:57692"/>
    </cofactor>
</comment>
<evidence type="ECO:0000256" key="15">
    <source>
        <dbReference type="RuleBase" id="RU366068"/>
    </source>
</evidence>
<dbReference type="Gene3D" id="3.30.70.20">
    <property type="match status" value="1"/>
</dbReference>
<name>A0A150WKV4_BDEBC</name>
<keyword evidence="14" id="KW-0472">Membrane</keyword>
<keyword evidence="5 15" id="KW-0285">Flavoprotein</keyword>
<dbReference type="GO" id="GO:0051539">
    <property type="term" value="F:4 iron, 4 sulfur cluster binding"/>
    <property type="evidence" value="ECO:0007669"/>
    <property type="project" value="UniProtKB-UniRule"/>
</dbReference>
<keyword evidence="8" id="KW-0809">Transit peptide</keyword>
<evidence type="ECO:0000256" key="2">
    <source>
        <dbReference type="ARBA" id="ARBA00002819"/>
    </source>
</evidence>
<comment type="function">
    <text evidence="2 15">Accepts electrons from ETF and reduces ubiquinone.</text>
</comment>
<dbReference type="AlphaFoldDB" id="A0A150WKV4"/>
<dbReference type="Gene3D" id="3.50.50.60">
    <property type="entry name" value="FAD/NAD(P)-binding domain"/>
    <property type="match status" value="1"/>
</dbReference>
<dbReference type="InterPro" id="IPR017896">
    <property type="entry name" value="4Fe4S_Fe-S-bd"/>
</dbReference>
<dbReference type="FunFam" id="3.30.70.20:FF:000015">
    <property type="entry name" value="Electron transfer flavoprotein-ubiquinone oxidoreductase"/>
    <property type="match status" value="1"/>
</dbReference>
<evidence type="ECO:0000259" key="16">
    <source>
        <dbReference type="PROSITE" id="PS51379"/>
    </source>
</evidence>
<dbReference type="EMBL" id="LUKF01000012">
    <property type="protein sequence ID" value="KYG64417.1"/>
    <property type="molecule type" value="Genomic_DNA"/>
</dbReference>
<reference evidence="17 18" key="1">
    <citation type="submission" date="2016-03" db="EMBL/GenBank/DDBJ databases">
        <authorList>
            <person name="Ploux O."/>
        </authorList>
    </citation>
    <scope>NUCLEOTIDE SEQUENCE [LARGE SCALE GENOMIC DNA]</scope>
    <source>
        <strain evidence="17 18">BER2</strain>
    </source>
</reference>
<keyword evidence="4 15" id="KW-0813">Transport</keyword>
<accession>A0A150WKV4</accession>
<dbReference type="RefSeq" id="WP_063243405.1">
    <property type="nucleotide sequence ID" value="NZ_LUKF01000012.1"/>
</dbReference>
<dbReference type="OrthoDB" id="5287498at2"/>
<evidence type="ECO:0000256" key="12">
    <source>
        <dbReference type="ARBA" id="ARBA00023014"/>
    </source>
</evidence>
<evidence type="ECO:0000313" key="17">
    <source>
        <dbReference type="EMBL" id="KYG64417.1"/>
    </source>
</evidence>
<evidence type="ECO:0000256" key="5">
    <source>
        <dbReference type="ARBA" id="ARBA00022630"/>
    </source>
</evidence>
<keyword evidence="11 15" id="KW-0408">Iron</keyword>
<dbReference type="EC" id="1.5.5.1" evidence="15"/>
<keyword evidence="9 15" id="KW-0249">Electron transport</keyword>
<keyword evidence="6 15" id="KW-0479">Metal-binding</keyword>
<sequence length="578" mass="63396">MSIYTELPEGVTRETMEVDVLIVGGGAAGLSCALHLQNQIQKHNEDVSAGRKQGEQIPDQMIVVLEKASEIGAHSFSGAVLNPKALSELIPNFKDEGCPIDSEVKKDAVYYLGSDFSFKLPITPPPFHNEGNYIISLSKFNRWLATKCEEKGINIFPGFAAVEALYEGNKIVGVRTGDKGRDKNGKPKANFEPGLILKSKVTIFAEGTRGSLFKQVEKKLNLRAGKNPDVYEEGVKEVIQMPAGTVEAGQVIHTLGFPLSKSIGGTFIYTLPGDKIIVGLVAYLDSEDPLLDPHRELQKLKTHPFLQSMLKGGKVVAYGGKTLPAGGWYSMPKLYGDGFMVCGDSASMVDVQKLKGIHLAMKSGMQAADTIIEGLAKGADFSEAVTQGYEKRIESSYVKDDLYRVRNFHQTLSKGMFASMPLLALQEISGGRGLHDFMKIDHIDADTTEKVVDVWGPYGLDHEDNKLPKPDGELFFDKLSSVYLTGTMHDEDSPNHLILKDGDICRSVCEPQYKSPCNHFCPASVYEMVPSTVEAGKKDLQINYTNCIHCKTCDIKCPFENIEWTVPEGGGGPQYRET</sequence>
<evidence type="ECO:0000256" key="4">
    <source>
        <dbReference type="ARBA" id="ARBA00022448"/>
    </source>
</evidence>
<comment type="cofactor">
    <cofactor evidence="15">
        <name>[4Fe-4S] cluster</name>
        <dbReference type="ChEBI" id="CHEBI:49883"/>
    </cofactor>
    <text evidence="15">Binds 1 [4Fe-4S] cluster.</text>
</comment>
<dbReference type="InterPro" id="IPR040156">
    <property type="entry name" value="ETF-QO"/>
</dbReference>
<dbReference type="Proteomes" id="UP000075391">
    <property type="component" value="Unassembled WGS sequence"/>
</dbReference>
<feature type="domain" description="4Fe-4S ferredoxin-type" evidence="16">
    <location>
        <begin position="538"/>
        <end position="567"/>
    </location>
</feature>
<dbReference type="InterPro" id="IPR017900">
    <property type="entry name" value="4Fe4S_Fe_S_CS"/>
</dbReference>
<protein>
    <recommendedName>
        <fullName evidence="15">Electron transfer flavoprotein-ubiquinone oxidoreductase</fullName>
        <shortName evidence="15">ETF-QO</shortName>
        <ecNumber evidence="15">1.5.5.1</ecNumber>
    </recommendedName>
</protein>
<evidence type="ECO:0000256" key="10">
    <source>
        <dbReference type="ARBA" id="ARBA00023002"/>
    </source>
</evidence>
<organism evidence="17 18">
    <name type="scientific">Bdellovibrio bacteriovorus</name>
    <dbReference type="NCBI Taxonomy" id="959"/>
    <lineage>
        <taxon>Bacteria</taxon>
        <taxon>Pseudomonadati</taxon>
        <taxon>Bdellovibrionota</taxon>
        <taxon>Bdellovibrionia</taxon>
        <taxon>Bdellovibrionales</taxon>
        <taxon>Pseudobdellovibrionaceae</taxon>
        <taxon>Bdellovibrio</taxon>
    </lineage>
</organism>
<keyword evidence="10 15" id="KW-0560">Oxidoreductase</keyword>
<evidence type="ECO:0000256" key="7">
    <source>
        <dbReference type="ARBA" id="ARBA00022827"/>
    </source>
</evidence>
<keyword evidence="13 15" id="KW-0830">Ubiquinone</keyword>
<keyword evidence="12 15" id="KW-0411">Iron-sulfur</keyword>
<evidence type="ECO:0000256" key="3">
    <source>
        <dbReference type="ARBA" id="ARBA00004370"/>
    </source>
</evidence>
<dbReference type="Pfam" id="PF05187">
    <property type="entry name" value="Fer4_ETF_QO"/>
    <property type="match status" value="1"/>
</dbReference>
<dbReference type="SUPFAM" id="SSF54862">
    <property type="entry name" value="4Fe-4S ferredoxins"/>
    <property type="match status" value="1"/>
</dbReference>
<dbReference type="SUPFAM" id="SSF54373">
    <property type="entry name" value="FAD-linked reductases, C-terminal domain"/>
    <property type="match status" value="1"/>
</dbReference>
<dbReference type="InterPro" id="IPR007859">
    <property type="entry name" value="ETF-QO/FixX_C"/>
</dbReference>
<comment type="subcellular location">
    <subcellularLocation>
        <location evidence="3">Membrane</location>
    </subcellularLocation>
</comment>
<evidence type="ECO:0000256" key="6">
    <source>
        <dbReference type="ARBA" id="ARBA00022723"/>
    </source>
</evidence>
<dbReference type="Gene3D" id="3.30.9.90">
    <property type="match status" value="1"/>
</dbReference>
<comment type="catalytic activity">
    <reaction evidence="15">
        <text>a ubiquinone + reduced [electron-transfer flavoprotein] = a ubiquinol + oxidized [electron-transfer flavoprotein] + H(+)</text>
        <dbReference type="Rhea" id="RHEA:24052"/>
        <dbReference type="Rhea" id="RHEA-COMP:9565"/>
        <dbReference type="Rhea" id="RHEA-COMP:9566"/>
        <dbReference type="Rhea" id="RHEA-COMP:10685"/>
        <dbReference type="Rhea" id="RHEA-COMP:10686"/>
        <dbReference type="ChEBI" id="CHEBI:15378"/>
        <dbReference type="ChEBI" id="CHEBI:16389"/>
        <dbReference type="ChEBI" id="CHEBI:17976"/>
        <dbReference type="ChEBI" id="CHEBI:57692"/>
        <dbReference type="ChEBI" id="CHEBI:58307"/>
        <dbReference type="EC" id="1.5.5.1"/>
    </reaction>
</comment>
<dbReference type="GO" id="GO:0004174">
    <property type="term" value="F:electron-transferring-flavoprotein dehydrogenase activity"/>
    <property type="evidence" value="ECO:0007669"/>
    <property type="project" value="UniProtKB-UniRule"/>
</dbReference>
<dbReference type="PANTHER" id="PTHR10617:SF107">
    <property type="entry name" value="ELECTRON TRANSFER FLAVOPROTEIN-UBIQUINONE OXIDOREDUCTASE, MITOCHONDRIAL"/>
    <property type="match status" value="1"/>
</dbReference>
<evidence type="ECO:0000256" key="14">
    <source>
        <dbReference type="ARBA" id="ARBA00023136"/>
    </source>
</evidence>
<dbReference type="PROSITE" id="PS00198">
    <property type="entry name" value="4FE4S_FER_1"/>
    <property type="match status" value="1"/>
</dbReference>
<comment type="caution">
    <text evidence="17">The sequence shown here is derived from an EMBL/GenBank/DDBJ whole genome shotgun (WGS) entry which is preliminary data.</text>
</comment>